<dbReference type="InterPro" id="IPR011009">
    <property type="entry name" value="Kinase-like_dom_sf"/>
</dbReference>
<dbReference type="SMART" id="SM00220">
    <property type="entry name" value="S_TKc"/>
    <property type="match status" value="1"/>
</dbReference>
<dbReference type="GO" id="GO:0005524">
    <property type="term" value="F:ATP binding"/>
    <property type="evidence" value="ECO:0007669"/>
    <property type="project" value="UniProtKB-KW"/>
</dbReference>
<gene>
    <name evidence="6" type="ORF">MNBD_GAMMA12-2755</name>
</gene>
<dbReference type="Pfam" id="PF08238">
    <property type="entry name" value="Sel1"/>
    <property type="match status" value="9"/>
</dbReference>
<keyword evidence="6" id="KW-0808">Transferase</keyword>
<keyword evidence="2" id="KW-0067">ATP-binding</keyword>
<dbReference type="InterPro" id="IPR011990">
    <property type="entry name" value="TPR-like_helical_dom_sf"/>
</dbReference>
<dbReference type="Gene3D" id="3.30.200.20">
    <property type="entry name" value="Phosphorylase Kinase, domain 1"/>
    <property type="match status" value="1"/>
</dbReference>
<keyword evidence="4" id="KW-0812">Transmembrane</keyword>
<evidence type="ECO:0000256" key="2">
    <source>
        <dbReference type="ARBA" id="ARBA00022840"/>
    </source>
</evidence>
<evidence type="ECO:0000256" key="1">
    <source>
        <dbReference type="ARBA" id="ARBA00022741"/>
    </source>
</evidence>
<feature type="domain" description="Protein kinase" evidence="5">
    <location>
        <begin position="21"/>
        <end position="303"/>
    </location>
</feature>
<dbReference type="InterPro" id="IPR017441">
    <property type="entry name" value="Protein_kinase_ATP_BS"/>
</dbReference>
<dbReference type="SUPFAM" id="SSF81901">
    <property type="entry name" value="HCP-like"/>
    <property type="match status" value="2"/>
</dbReference>
<organism evidence="6">
    <name type="scientific">hydrothermal vent metagenome</name>
    <dbReference type="NCBI Taxonomy" id="652676"/>
    <lineage>
        <taxon>unclassified sequences</taxon>
        <taxon>metagenomes</taxon>
        <taxon>ecological metagenomes</taxon>
    </lineage>
</organism>
<dbReference type="PANTHER" id="PTHR11102">
    <property type="entry name" value="SEL-1-LIKE PROTEIN"/>
    <property type="match status" value="1"/>
</dbReference>
<evidence type="ECO:0000313" key="6">
    <source>
        <dbReference type="EMBL" id="VAW75549.1"/>
    </source>
</evidence>
<feature type="compositionally biased region" description="Basic and acidic residues" evidence="3">
    <location>
        <begin position="780"/>
        <end position="792"/>
    </location>
</feature>
<dbReference type="EMBL" id="UOFL01000086">
    <property type="protein sequence ID" value="VAW75549.1"/>
    <property type="molecule type" value="Genomic_DNA"/>
</dbReference>
<dbReference type="PANTHER" id="PTHR11102:SF160">
    <property type="entry name" value="ERAD-ASSOCIATED E3 UBIQUITIN-PROTEIN LIGASE COMPONENT HRD3"/>
    <property type="match status" value="1"/>
</dbReference>
<dbReference type="PROSITE" id="PS00107">
    <property type="entry name" value="PROTEIN_KINASE_ATP"/>
    <property type="match status" value="1"/>
</dbReference>
<feature type="transmembrane region" description="Helical" evidence="4">
    <location>
        <begin position="350"/>
        <end position="371"/>
    </location>
</feature>
<keyword evidence="4" id="KW-0472">Membrane</keyword>
<dbReference type="CDD" id="cd14014">
    <property type="entry name" value="STKc_PknB_like"/>
    <property type="match status" value="1"/>
</dbReference>
<keyword evidence="6" id="KW-0418">Kinase</keyword>
<dbReference type="Pfam" id="PF00069">
    <property type="entry name" value="Pkinase"/>
    <property type="match status" value="1"/>
</dbReference>
<dbReference type="InterPro" id="IPR008271">
    <property type="entry name" value="Ser/Thr_kinase_AS"/>
</dbReference>
<protein>
    <submittedName>
        <fullName evidence="6">Serine/threonine protein kinase</fullName>
    </submittedName>
</protein>
<sequence length="798" mass="89355">MKCEYALAVGSLLSGTQQDQYEVLSVLGVGGFGITYKARDHLLHSDVAIKEYLPLDLAIRDVDGVSVKPRTDAEQYDWGLKSFLNEARTLSRFKAEPNIVRVENFLPANGTAYMVMQYEEGKSLSEYLAQHGVLDEQQLIAILYPVLDGLRAIHGKGFLHRDIKPGNIYLRKNGTPILIDFGAARQALGESSCSVTGILTAGYAPFEQYSTRANLSAATDLYSFGATLYKCITGQVPIEATERINALHNEELDPLVNASKLSKKKYHNIIYECIDWMLQPLAKDRPKSAAEVIERLKVRESLLSTSVNDELTHSGEFADAKTRAMYQASTENNLSKVKNTHRETVGQSKWMFFVLLVLAVTAGLFVFEFGVTDSASVKSDVMATPSAVASDSVVVSQFDQAKKYYFTNQFAKALILFKQLAQQNHARSEYYLSELWLNGYGVEKNNNQSQYWLKRAFAHGLIAQLKMHAARGKSDSQSLLGQMYFRGTGVSKDYNTAIHWIRQAAFQGDALAELNLGYLYENALAVTRDYKQAVTWYQKSALQGNSMAESNLGTMYSLGRGVSINYKQGVYWYRRSAKQGNAQGQVNLGYMYSAGRGLKKNLRQAIFWYQKSAQQGNLTAQYNLAHMYANGIGIKKNAKLAIFWYQHSALQNNSAAQNALAFYYKKGIDIPKNENIAVKWYRRSAISGNAIGQFNLGLMYASGLGLEKNDKRAVYWFRQSAIQENVSGQRSLGIMYEAGRGVMTNYSTALIWYNKALAKGSVDVARDIHRVKRKQASLAKPDDKELPRDQGIKTRFNY</sequence>
<dbReference type="InterPro" id="IPR050767">
    <property type="entry name" value="Sel1_AlgK"/>
</dbReference>
<evidence type="ECO:0000256" key="3">
    <source>
        <dbReference type="SAM" id="MobiDB-lite"/>
    </source>
</evidence>
<feature type="region of interest" description="Disordered" evidence="3">
    <location>
        <begin position="776"/>
        <end position="798"/>
    </location>
</feature>
<name>A0A3B0YMP3_9ZZZZ</name>
<dbReference type="SUPFAM" id="SSF56112">
    <property type="entry name" value="Protein kinase-like (PK-like)"/>
    <property type="match status" value="1"/>
</dbReference>
<keyword evidence="1" id="KW-0547">Nucleotide-binding</keyword>
<dbReference type="InterPro" id="IPR006597">
    <property type="entry name" value="Sel1-like"/>
</dbReference>
<dbReference type="PROSITE" id="PS50011">
    <property type="entry name" value="PROTEIN_KINASE_DOM"/>
    <property type="match status" value="1"/>
</dbReference>
<dbReference type="Gene3D" id="1.25.40.10">
    <property type="entry name" value="Tetratricopeptide repeat domain"/>
    <property type="match status" value="3"/>
</dbReference>
<keyword evidence="6" id="KW-0723">Serine/threonine-protein kinase</keyword>
<dbReference type="InterPro" id="IPR000719">
    <property type="entry name" value="Prot_kinase_dom"/>
</dbReference>
<dbReference type="Gene3D" id="1.10.510.10">
    <property type="entry name" value="Transferase(Phosphotransferase) domain 1"/>
    <property type="match status" value="1"/>
</dbReference>
<dbReference type="SMART" id="SM00671">
    <property type="entry name" value="SEL1"/>
    <property type="match status" value="10"/>
</dbReference>
<evidence type="ECO:0000256" key="4">
    <source>
        <dbReference type="SAM" id="Phobius"/>
    </source>
</evidence>
<dbReference type="AlphaFoldDB" id="A0A3B0YMP3"/>
<proteinExistence type="predicted"/>
<accession>A0A3B0YMP3</accession>
<dbReference type="PROSITE" id="PS00108">
    <property type="entry name" value="PROTEIN_KINASE_ST"/>
    <property type="match status" value="1"/>
</dbReference>
<evidence type="ECO:0000259" key="5">
    <source>
        <dbReference type="PROSITE" id="PS50011"/>
    </source>
</evidence>
<dbReference type="GO" id="GO:0004674">
    <property type="term" value="F:protein serine/threonine kinase activity"/>
    <property type="evidence" value="ECO:0007669"/>
    <property type="project" value="UniProtKB-KW"/>
</dbReference>
<keyword evidence="4" id="KW-1133">Transmembrane helix</keyword>
<reference evidence="6" key="1">
    <citation type="submission" date="2018-06" db="EMBL/GenBank/DDBJ databases">
        <authorList>
            <person name="Zhirakovskaya E."/>
        </authorList>
    </citation>
    <scope>NUCLEOTIDE SEQUENCE</scope>
</reference>